<evidence type="ECO:0000256" key="5">
    <source>
        <dbReference type="ARBA" id="ARBA00023136"/>
    </source>
</evidence>
<comment type="subcellular location">
    <subcellularLocation>
        <location evidence="1">Cell membrane</location>
        <topology evidence="1">Multi-pass membrane protein</topology>
    </subcellularLocation>
</comment>
<feature type="transmembrane region" description="Helical" evidence="6">
    <location>
        <begin position="93"/>
        <end position="122"/>
    </location>
</feature>
<evidence type="ECO:0000256" key="4">
    <source>
        <dbReference type="ARBA" id="ARBA00022989"/>
    </source>
</evidence>
<feature type="transmembrane region" description="Helical" evidence="6">
    <location>
        <begin position="238"/>
        <end position="263"/>
    </location>
</feature>
<dbReference type="PANTHER" id="PTHR30213">
    <property type="entry name" value="INNER MEMBRANE PROTEIN YHJD"/>
    <property type="match status" value="1"/>
</dbReference>
<keyword evidence="3 6" id="KW-0812">Transmembrane</keyword>
<dbReference type="InterPro" id="IPR017039">
    <property type="entry name" value="Virul_fac_BrkB"/>
</dbReference>
<comment type="caution">
    <text evidence="7">The sequence shown here is derived from an EMBL/GenBank/DDBJ whole genome shotgun (WGS) entry which is preliminary data.</text>
</comment>
<gene>
    <name evidence="7" type="ORF">ABID41_003559</name>
</gene>
<feature type="transmembrane region" description="Helical" evidence="6">
    <location>
        <begin position="275"/>
        <end position="300"/>
    </location>
</feature>
<evidence type="ECO:0000256" key="3">
    <source>
        <dbReference type="ARBA" id="ARBA00022692"/>
    </source>
</evidence>
<sequence length="412" mass="45381">MTKDAERTAYDKAVSVFWRAAPWIGLVVMTELWRRSQQHHRARMSVDAIAPPEVFDAAEPRRGRVAKAPHQIPPLGWKDIAWRTYREIDKDKLPMVAASVTFFTLLALFPALGVFVSLYGIFADLNAVNKQLEDLSTVFPSEVISILGDQMTLLTNRPQATLSVAFVVSLLLSVWSANAGMKALFNGLNIAYDEKEKRHIVKLTAMTYLFTFGALVFLVVMTAVLVAAPLVLQRLGLWALASVWIPLRWLAMLGMASVAFAIIYRYAPCRARARWRWVGLGALLAAAVWLVGSLGLSWYINNVAHYDVTYGSLGAVVAFMTWIWFSVMVVLIGAELNAEVEHQTALDSTTGPAKPMGERGAAMADSVGLAFHFKLSEIGDKTLGDSRRQADKVLRLLGRQPSSSSSVANRAA</sequence>
<keyword evidence="5 6" id="KW-0472">Membrane</keyword>
<dbReference type="EMBL" id="JBEPLU010000003">
    <property type="protein sequence ID" value="MET3528420.1"/>
    <property type="molecule type" value="Genomic_DNA"/>
</dbReference>
<evidence type="ECO:0000256" key="6">
    <source>
        <dbReference type="SAM" id="Phobius"/>
    </source>
</evidence>
<evidence type="ECO:0000313" key="7">
    <source>
        <dbReference type="EMBL" id="MET3528420.1"/>
    </source>
</evidence>
<dbReference type="Proteomes" id="UP001549110">
    <property type="component" value="Unassembled WGS sequence"/>
</dbReference>
<protein>
    <submittedName>
        <fullName evidence="7">Membrane protein</fullName>
    </submittedName>
</protein>
<accession>A0ABV2EMX9</accession>
<feature type="transmembrane region" description="Helical" evidence="6">
    <location>
        <begin position="312"/>
        <end position="334"/>
    </location>
</feature>
<keyword evidence="8" id="KW-1185">Reference proteome</keyword>
<keyword evidence="2" id="KW-1003">Cell membrane</keyword>
<organism evidence="7 8">
    <name type="scientific">Phenylobacterium koreense</name>
    <dbReference type="NCBI Taxonomy" id="266125"/>
    <lineage>
        <taxon>Bacteria</taxon>
        <taxon>Pseudomonadati</taxon>
        <taxon>Pseudomonadota</taxon>
        <taxon>Alphaproteobacteria</taxon>
        <taxon>Caulobacterales</taxon>
        <taxon>Caulobacteraceae</taxon>
        <taxon>Phenylobacterium</taxon>
    </lineage>
</organism>
<evidence type="ECO:0000256" key="1">
    <source>
        <dbReference type="ARBA" id="ARBA00004651"/>
    </source>
</evidence>
<keyword evidence="4 6" id="KW-1133">Transmembrane helix</keyword>
<proteinExistence type="predicted"/>
<evidence type="ECO:0000256" key="2">
    <source>
        <dbReference type="ARBA" id="ARBA00022475"/>
    </source>
</evidence>
<dbReference type="PANTHER" id="PTHR30213:SF0">
    <property type="entry name" value="UPF0761 MEMBRANE PROTEIN YIHY"/>
    <property type="match status" value="1"/>
</dbReference>
<name>A0ABV2EMX9_9CAUL</name>
<feature type="transmembrane region" description="Helical" evidence="6">
    <location>
        <begin position="160"/>
        <end position="185"/>
    </location>
</feature>
<evidence type="ECO:0000313" key="8">
    <source>
        <dbReference type="Proteomes" id="UP001549110"/>
    </source>
</evidence>
<dbReference type="RefSeq" id="WP_354298326.1">
    <property type="nucleotide sequence ID" value="NZ_JBEPLU010000003.1"/>
</dbReference>
<dbReference type="NCBIfam" id="TIGR00765">
    <property type="entry name" value="yihY_not_rbn"/>
    <property type="match status" value="1"/>
</dbReference>
<dbReference type="Pfam" id="PF03631">
    <property type="entry name" value="Virul_fac_BrkB"/>
    <property type="match status" value="1"/>
</dbReference>
<reference evidence="7 8" key="1">
    <citation type="submission" date="2024-06" db="EMBL/GenBank/DDBJ databases">
        <title>Genomic Encyclopedia of Type Strains, Phase IV (KMG-IV): sequencing the most valuable type-strain genomes for metagenomic binning, comparative biology and taxonomic classification.</title>
        <authorList>
            <person name="Goeker M."/>
        </authorList>
    </citation>
    <scope>NUCLEOTIDE SEQUENCE [LARGE SCALE GENOMIC DNA]</scope>
    <source>
        <strain evidence="7 8">DSM 17809</strain>
    </source>
</reference>
<feature type="transmembrane region" description="Helical" evidence="6">
    <location>
        <begin position="206"/>
        <end position="232"/>
    </location>
</feature>